<evidence type="ECO:0000313" key="12">
    <source>
        <dbReference type="EMBL" id="KAG5594910.1"/>
    </source>
</evidence>
<sequence>MSMLSISTSSQNFKLVLNRPFTTFEKKWNVKSRNLTSGEIEMYASDFLISAARENNEGYIPKIIVMKNIKGETIHSSDYRAGEKYKDKKVLVVGSGNSGMEIAFELSNYESHRSIVFGSAVNFSISLCLIFIFIVICLHVNGTLINWKGENGLYYAGFLKSGITGISMDARAIADDIKTVRGDKI</sequence>
<dbReference type="PANTHER" id="PTHR43539:SF12">
    <property type="entry name" value="FLAVIN-CONTAINING MONOOXYGENASE"/>
    <property type="match status" value="1"/>
</dbReference>
<dbReference type="GO" id="GO:0050661">
    <property type="term" value="F:NADP binding"/>
    <property type="evidence" value="ECO:0007669"/>
    <property type="project" value="InterPro"/>
</dbReference>
<dbReference type="InterPro" id="IPR020946">
    <property type="entry name" value="Flavin_mOase-like"/>
</dbReference>
<name>A0A9J5Y798_SOLCO</name>
<dbReference type="AlphaFoldDB" id="A0A9J5Y798"/>
<evidence type="ECO:0000256" key="3">
    <source>
        <dbReference type="ARBA" id="ARBA00009183"/>
    </source>
</evidence>
<evidence type="ECO:0000313" key="13">
    <source>
        <dbReference type="Proteomes" id="UP000824120"/>
    </source>
</evidence>
<dbReference type="GO" id="GO:0103075">
    <property type="term" value="F:indole-3-pyruvate monooxygenase activity"/>
    <property type="evidence" value="ECO:0007669"/>
    <property type="project" value="UniProtKB-EC"/>
</dbReference>
<dbReference type="Gene3D" id="3.50.50.60">
    <property type="entry name" value="FAD/NAD(P)-binding domain"/>
    <property type="match status" value="1"/>
</dbReference>
<keyword evidence="8" id="KW-0073">Auxin biosynthesis</keyword>
<keyword evidence="11" id="KW-0472">Membrane</keyword>
<proteinExistence type="inferred from homology"/>
<organism evidence="12 13">
    <name type="scientific">Solanum commersonii</name>
    <name type="common">Commerson's wild potato</name>
    <name type="synonym">Commerson's nightshade</name>
    <dbReference type="NCBI Taxonomy" id="4109"/>
    <lineage>
        <taxon>Eukaryota</taxon>
        <taxon>Viridiplantae</taxon>
        <taxon>Streptophyta</taxon>
        <taxon>Embryophyta</taxon>
        <taxon>Tracheophyta</taxon>
        <taxon>Spermatophyta</taxon>
        <taxon>Magnoliopsida</taxon>
        <taxon>eudicotyledons</taxon>
        <taxon>Gunneridae</taxon>
        <taxon>Pentapetalae</taxon>
        <taxon>asterids</taxon>
        <taxon>lamiids</taxon>
        <taxon>Solanales</taxon>
        <taxon>Solanaceae</taxon>
        <taxon>Solanoideae</taxon>
        <taxon>Solaneae</taxon>
        <taxon>Solanum</taxon>
    </lineage>
</organism>
<keyword evidence="11" id="KW-1133">Transmembrane helix</keyword>
<dbReference type="EC" id="1.-.-.-" evidence="10"/>
<evidence type="ECO:0000256" key="1">
    <source>
        <dbReference type="ARBA" id="ARBA00001974"/>
    </source>
</evidence>
<dbReference type="GO" id="GO:0050660">
    <property type="term" value="F:flavin adenine dinucleotide binding"/>
    <property type="evidence" value="ECO:0007669"/>
    <property type="project" value="InterPro"/>
</dbReference>
<evidence type="ECO:0000256" key="8">
    <source>
        <dbReference type="ARBA" id="ARBA00023070"/>
    </source>
</evidence>
<comment type="catalytic activity">
    <reaction evidence="9">
        <text>indole-3-pyruvate + NADPH + O2 + H(+) = (indol-3-yl)acetate + CO2 + NADP(+) + H2O</text>
        <dbReference type="Rhea" id="RHEA:34331"/>
        <dbReference type="ChEBI" id="CHEBI:15377"/>
        <dbReference type="ChEBI" id="CHEBI:15378"/>
        <dbReference type="ChEBI" id="CHEBI:15379"/>
        <dbReference type="ChEBI" id="CHEBI:16526"/>
        <dbReference type="ChEBI" id="CHEBI:17640"/>
        <dbReference type="ChEBI" id="CHEBI:30854"/>
        <dbReference type="ChEBI" id="CHEBI:57783"/>
        <dbReference type="ChEBI" id="CHEBI:58349"/>
        <dbReference type="EC" id="1.14.13.168"/>
    </reaction>
</comment>
<comment type="cofactor">
    <cofactor evidence="1 10">
        <name>FAD</name>
        <dbReference type="ChEBI" id="CHEBI:57692"/>
    </cofactor>
</comment>
<dbReference type="Pfam" id="PF00743">
    <property type="entry name" value="FMO-like"/>
    <property type="match status" value="1"/>
</dbReference>
<evidence type="ECO:0000256" key="10">
    <source>
        <dbReference type="RuleBase" id="RU361177"/>
    </source>
</evidence>
<comment type="caution">
    <text evidence="12">The sequence shown here is derived from an EMBL/GenBank/DDBJ whole genome shotgun (WGS) entry which is preliminary data.</text>
</comment>
<evidence type="ECO:0000256" key="4">
    <source>
        <dbReference type="ARBA" id="ARBA00022630"/>
    </source>
</evidence>
<keyword evidence="11" id="KW-0812">Transmembrane</keyword>
<keyword evidence="10" id="KW-0503">Monooxygenase</keyword>
<evidence type="ECO:0000256" key="7">
    <source>
        <dbReference type="ARBA" id="ARBA00023002"/>
    </source>
</evidence>
<dbReference type="InterPro" id="IPR036188">
    <property type="entry name" value="FAD/NAD-bd_sf"/>
</dbReference>
<keyword evidence="6" id="KW-0521">NADP</keyword>
<evidence type="ECO:0000256" key="5">
    <source>
        <dbReference type="ARBA" id="ARBA00022827"/>
    </source>
</evidence>
<evidence type="ECO:0000256" key="9">
    <source>
        <dbReference type="ARBA" id="ARBA00047707"/>
    </source>
</evidence>
<dbReference type="GO" id="GO:0004499">
    <property type="term" value="F:N,N-dimethylaniline monooxygenase activity"/>
    <property type="evidence" value="ECO:0007669"/>
    <property type="project" value="InterPro"/>
</dbReference>
<dbReference type="GO" id="GO:0009851">
    <property type="term" value="P:auxin biosynthetic process"/>
    <property type="evidence" value="ECO:0007669"/>
    <property type="project" value="UniProtKB-KW"/>
</dbReference>
<evidence type="ECO:0000256" key="11">
    <source>
        <dbReference type="SAM" id="Phobius"/>
    </source>
</evidence>
<dbReference type="Proteomes" id="UP000824120">
    <property type="component" value="Chromosome 7"/>
</dbReference>
<feature type="transmembrane region" description="Helical" evidence="11">
    <location>
        <begin position="115"/>
        <end position="138"/>
    </location>
</feature>
<dbReference type="EMBL" id="JACXVP010000007">
    <property type="protein sequence ID" value="KAG5594910.1"/>
    <property type="molecule type" value="Genomic_DNA"/>
</dbReference>
<keyword evidence="7 10" id="KW-0560">Oxidoreductase</keyword>
<comment type="similarity">
    <text evidence="3 10">Belongs to the FMO family.</text>
</comment>
<accession>A0A9J5Y798</accession>
<protein>
    <recommendedName>
        <fullName evidence="10">Flavin-containing monooxygenase</fullName>
        <ecNumber evidence="10">1.-.-.-</ecNumber>
    </recommendedName>
</protein>
<evidence type="ECO:0000256" key="2">
    <source>
        <dbReference type="ARBA" id="ARBA00004814"/>
    </source>
</evidence>
<dbReference type="PANTHER" id="PTHR43539">
    <property type="entry name" value="FLAVIN-BINDING MONOOXYGENASE-LIKE PROTEIN (AFU_ORTHOLOGUE AFUA_4G09220)"/>
    <property type="match status" value="1"/>
</dbReference>
<evidence type="ECO:0000256" key="6">
    <source>
        <dbReference type="ARBA" id="ARBA00022857"/>
    </source>
</evidence>
<gene>
    <name evidence="12" type="ORF">H5410_036142</name>
</gene>
<reference evidence="12 13" key="1">
    <citation type="submission" date="2020-09" db="EMBL/GenBank/DDBJ databases">
        <title>De no assembly of potato wild relative species, Solanum commersonii.</title>
        <authorList>
            <person name="Cho K."/>
        </authorList>
    </citation>
    <scope>NUCLEOTIDE SEQUENCE [LARGE SCALE GENOMIC DNA]</scope>
    <source>
        <strain evidence="12">LZ3.2</strain>
        <tissue evidence="12">Leaf</tissue>
    </source>
</reference>
<keyword evidence="4 10" id="KW-0285">Flavoprotein</keyword>
<keyword evidence="13" id="KW-1185">Reference proteome</keyword>
<dbReference type="SUPFAM" id="SSF51905">
    <property type="entry name" value="FAD/NAD(P)-binding domain"/>
    <property type="match status" value="1"/>
</dbReference>
<keyword evidence="5 10" id="KW-0274">FAD</keyword>
<dbReference type="InterPro" id="IPR050982">
    <property type="entry name" value="Auxin_biosynth/cation_transpt"/>
</dbReference>
<dbReference type="OrthoDB" id="66881at2759"/>
<comment type="pathway">
    <text evidence="2">Plant hormone metabolism; auxin biosynthesis.</text>
</comment>